<dbReference type="KEGG" id="pdq:CL55_00001360"/>
<protein>
    <submittedName>
        <fullName evidence="1">Growth inhibitor</fullName>
    </submittedName>
</protein>
<name>A0A0E3UZK9_9BURK</name>
<dbReference type="GO" id="GO:0004521">
    <property type="term" value="F:RNA endonuclease activity"/>
    <property type="evidence" value="ECO:0007669"/>
    <property type="project" value="TreeGrafter"/>
</dbReference>
<evidence type="ECO:0000313" key="1">
    <source>
        <dbReference type="EMBL" id="AKD24469.1"/>
    </source>
</evidence>
<dbReference type="Proteomes" id="UP000061135">
    <property type="component" value="Chromosome"/>
</dbReference>
<dbReference type="OrthoDB" id="6064990at2"/>
<dbReference type="PANTHER" id="PTHR33988">
    <property type="entry name" value="ENDORIBONUCLEASE MAZF-RELATED"/>
    <property type="match status" value="1"/>
</dbReference>
<dbReference type="GO" id="GO:0006402">
    <property type="term" value="P:mRNA catabolic process"/>
    <property type="evidence" value="ECO:0007669"/>
    <property type="project" value="TreeGrafter"/>
</dbReference>
<keyword evidence="2" id="KW-1185">Reference proteome</keyword>
<dbReference type="GO" id="GO:0016075">
    <property type="term" value="P:rRNA catabolic process"/>
    <property type="evidence" value="ECO:0007669"/>
    <property type="project" value="TreeGrafter"/>
</dbReference>
<dbReference type="HOGENOM" id="CLU_121823_3_2_4"/>
<dbReference type="AlphaFoldDB" id="A0A0E3UZK9"/>
<dbReference type="GO" id="GO:0003677">
    <property type="term" value="F:DNA binding"/>
    <property type="evidence" value="ECO:0007669"/>
    <property type="project" value="InterPro"/>
</dbReference>
<dbReference type="SUPFAM" id="SSF50118">
    <property type="entry name" value="Cell growth inhibitor/plasmid maintenance toxic component"/>
    <property type="match status" value="1"/>
</dbReference>
<accession>A0A0E3UZK9</accession>
<dbReference type="RefSeq" id="WP_046329437.1">
    <property type="nucleotide sequence ID" value="NZ_CP007501.1"/>
</dbReference>
<proteinExistence type="predicted"/>
<dbReference type="PANTHER" id="PTHR33988:SF2">
    <property type="entry name" value="ENDORIBONUCLEASE MAZF"/>
    <property type="match status" value="1"/>
</dbReference>
<dbReference type="EMBL" id="CP007501">
    <property type="protein sequence ID" value="AKD24469.1"/>
    <property type="molecule type" value="Genomic_DNA"/>
</dbReference>
<reference evidence="1 2" key="1">
    <citation type="submission" date="2014-03" db="EMBL/GenBank/DDBJ databases">
        <title>Genome of Polynucleobacter strain MWH-MoK4.</title>
        <authorList>
            <person name="Hahn M.W."/>
        </authorList>
    </citation>
    <scope>NUCLEOTIDE SEQUENCE [LARGE SCALE GENOMIC DNA]</scope>
    <source>
        <strain evidence="1 2">MWH-MoK4</strain>
    </source>
</reference>
<dbReference type="Gene3D" id="2.30.30.110">
    <property type="match status" value="1"/>
</dbReference>
<gene>
    <name evidence="1" type="ORF">CL55_00001360</name>
</gene>
<organism evidence="1 2">
    <name type="scientific">Polynucleobacter duraquae</name>
    <dbReference type="NCBI Taxonomy" id="1835254"/>
    <lineage>
        <taxon>Bacteria</taxon>
        <taxon>Pseudomonadati</taxon>
        <taxon>Pseudomonadota</taxon>
        <taxon>Betaproteobacteria</taxon>
        <taxon>Burkholderiales</taxon>
        <taxon>Burkholderiaceae</taxon>
        <taxon>Polynucleobacter</taxon>
    </lineage>
</organism>
<dbReference type="PATRIC" id="fig|576611.7.peg.136"/>
<evidence type="ECO:0000313" key="2">
    <source>
        <dbReference type="Proteomes" id="UP000061135"/>
    </source>
</evidence>
<dbReference type="InterPro" id="IPR011067">
    <property type="entry name" value="Plasmid_toxin/cell-grow_inhib"/>
</dbReference>
<sequence length="108" mass="11773">MKRGNVVTVAMQGDFGKPRPALVLQSDVFSDIHATVTVALISSEIKQAPIFRLDIEPNEANGLTRASQVQIDKIMSIRSEKIGSVIGELNDVMMVRVNRALALWLGLA</sequence>
<dbReference type="Pfam" id="PF02452">
    <property type="entry name" value="PemK_toxin"/>
    <property type="match status" value="1"/>
</dbReference>
<dbReference type="InterPro" id="IPR003477">
    <property type="entry name" value="PemK-like"/>
</dbReference>
<dbReference type="STRING" id="1835254.CL55_00001360"/>